<organism evidence="2 3">
    <name type="scientific">Streptomyces turgidiscabies</name>
    <dbReference type="NCBI Taxonomy" id="85558"/>
    <lineage>
        <taxon>Bacteria</taxon>
        <taxon>Bacillati</taxon>
        <taxon>Actinomycetota</taxon>
        <taxon>Actinomycetes</taxon>
        <taxon>Kitasatosporales</taxon>
        <taxon>Streptomycetaceae</taxon>
        <taxon>Streptomyces</taxon>
    </lineage>
</organism>
<keyword evidence="3" id="KW-1185">Reference proteome</keyword>
<dbReference type="EMBL" id="JAUSZS010000008">
    <property type="protein sequence ID" value="MDQ0937597.1"/>
    <property type="molecule type" value="Genomic_DNA"/>
</dbReference>
<keyword evidence="1" id="KW-0472">Membrane</keyword>
<name>A0ABU0S027_9ACTN</name>
<reference evidence="2 3" key="1">
    <citation type="submission" date="2023-07" db="EMBL/GenBank/DDBJ databases">
        <title>Comparative genomics of wheat-associated soil bacteria to identify genetic determinants of phenazine resistance.</title>
        <authorList>
            <person name="Mouncey N."/>
        </authorList>
    </citation>
    <scope>NUCLEOTIDE SEQUENCE [LARGE SCALE GENOMIC DNA]</scope>
    <source>
        <strain evidence="2 3">W2I16</strain>
    </source>
</reference>
<feature type="transmembrane region" description="Helical" evidence="1">
    <location>
        <begin position="67"/>
        <end position="87"/>
    </location>
</feature>
<keyword evidence="1" id="KW-0812">Transmembrane</keyword>
<protein>
    <submittedName>
        <fullName evidence="2">Uncharacterized protein</fullName>
    </submittedName>
</protein>
<dbReference type="RefSeq" id="WP_307630821.1">
    <property type="nucleotide sequence ID" value="NZ_JAUSZS010000008.1"/>
</dbReference>
<comment type="caution">
    <text evidence="2">The sequence shown here is derived from an EMBL/GenBank/DDBJ whole genome shotgun (WGS) entry which is preliminary data.</text>
</comment>
<proteinExistence type="predicted"/>
<gene>
    <name evidence="2" type="ORF">QFZ49_007572</name>
</gene>
<keyword evidence="1" id="KW-1133">Transmembrane helix</keyword>
<evidence type="ECO:0000256" key="1">
    <source>
        <dbReference type="SAM" id="Phobius"/>
    </source>
</evidence>
<evidence type="ECO:0000313" key="3">
    <source>
        <dbReference type="Proteomes" id="UP001223072"/>
    </source>
</evidence>
<accession>A0ABU0S027</accession>
<sequence length="88" mass="9629">MIIWQCVKIDSASGKVRSARTTEAEAIGPEAPERRVVEALSALRLRPAEGRWQERGVTLISKMISELSVSGLPVWLIASILLLFSIAV</sequence>
<evidence type="ECO:0000313" key="2">
    <source>
        <dbReference type="EMBL" id="MDQ0937597.1"/>
    </source>
</evidence>
<dbReference type="Proteomes" id="UP001223072">
    <property type="component" value="Unassembled WGS sequence"/>
</dbReference>